<dbReference type="AlphaFoldDB" id="A0A157RKQ9"/>
<dbReference type="EMBL" id="LT546645">
    <property type="protein sequence ID" value="SAI66814.1"/>
    <property type="molecule type" value="Genomic_DNA"/>
</dbReference>
<dbReference type="Proteomes" id="UP000076825">
    <property type="component" value="Chromosome 1"/>
</dbReference>
<accession>A0A157RKQ9</accession>
<dbReference type="eggNOG" id="COG3181">
    <property type="taxonomic scope" value="Bacteria"/>
</dbReference>
<keyword evidence="2" id="KW-0449">Lipoprotein</keyword>
<reference evidence="2 3" key="1">
    <citation type="submission" date="2016-04" db="EMBL/GenBank/DDBJ databases">
        <authorList>
            <consortium name="Pathogen Informatics"/>
        </authorList>
    </citation>
    <scope>NUCLEOTIDE SEQUENCE [LARGE SCALE GENOMIC DNA]</scope>
    <source>
        <strain evidence="2 3">H044680328</strain>
    </source>
</reference>
<proteinExistence type="inferred from homology"/>
<dbReference type="PANTHER" id="PTHR42928:SF5">
    <property type="entry name" value="BLR1237 PROTEIN"/>
    <property type="match status" value="1"/>
</dbReference>
<dbReference type="PIRSF" id="PIRSF017082">
    <property type="entry name" value="YflP"/>
    <property type="match status" value="1"/>
</dbReference>
<dbReference type="PATRIC" id="fig|123899.6.peg.427"/>
<dbReference type="PANTHER" id="PTHR42928">
    <property type="entry name" value="TRICARBOXYLATE-BINDING PROTEIN"/>
    <property type="match status" value="1"/>
</dbReference>
<evidence type="ECO:0000313" key="3">
    <source>
        <dbReference type="Proteomes" id="UP000076825"/>
    </source>
</evidence>
<dbReference type="KEGG" id="btrm:SAMEA390648700444"/>
<dbReference type="STRING" id="123899.SAMEA3906487_00444"/>
<gene>
    <name evidence="2" type="ORF">SAMEA3906487_00444</name>
</gene>
<evidence type="ECO:0000256" key="1">
    <source>
        <dbReference type="ARBA" id="ARBA00006987"/>
    </source>
</evidence>
<protein>
    <submittedName>
        <fullName evidence="2">Lipoprotein</fullName>
    </submittedName>
</protein>
<dbReference type="Pfam" id="PF03401">
    <property type="entry name" value="TctC"/>
    <property type="match status" value="1"/>
</dbReference>
<dbReference type="Gene3D" id="3.40.190.150">
    <property type="entry name" value="Bordetella uptake gene, domain 1"/>
    <property type="match status" value="1"/>
</dbReference>
<dbReference type="Gene3D" id="3.40.190.10">
    <property type="entry name" value="Periplasmic binding protein-like II"/>
    <property type="match status" value="1"/>
</dbReference>
<name>A0A157RKQ9_9BORD</name>
<dbReference type="InterPro" id="IPR042100">
    <property type="entry name" value="Bug_dom1"/>
</dbReference>
<keyword evidence="3" id="KW-1185">Reference proteome</keyword>
<organism evidence="2 3">
    <name type="scientific">Bordetella trematum</name>
    <dbReference type="NCBI Taxonomy" id="123899"/>
    <lineage>
        <taxon>Bacteria</taxon>
        <taxon>Pseudomonadati</taxon>
        <taxon>Pseudomonadota</taxon>
        <taxon>Betaproteobacteria</taxon>
        <taxon>Burkholderiales</taxon>
        <taxon>Alcaligenaceae</taxon>
        <taxon>Bordetella</taxon>
    </lineage>
</organism>
<dbReference type="SUPFAM" id="SSF53850">
    <property type="entry name" value="Periplasmic binding protein-like II"/>
    <property type="match status" value="1"/>
</dbReference>
<comment type="similarity">
    <text evidence="1">Belongs to the UPF0065 (bug) family.</text>
</comment>
<dbReference type="InterPro" id="IPR005064">
    <property type="entry name" value="BUG"/>
</dbReference>
<sequence length="362" mass="38485">MRIGKSCGLREYRAIGDKLRRRRTRHHTDTDKETTVIDQQRRRLSLGASLALASLCLPLAARAQAWPARAVNFIVPFPPGGPVDTAARFTTLPLGERWSQPAVVDNRSGAGGIVGAQFAAKAPADGYHFFFAAIHHAVLPSLHDTLSYDILEDFEPVGMTAVFPIVLVVHPDLPVHSVQELVEYARARPGALSFSSSGTGGGTHLAGELFNSLAGVKIQHVPYRGSAPAMQDLLGGQVQMMFADGPSAVPHLSTGRVRALGVGTPQRSAMFPDQPTIAESGLPGYEAYSWSGLLAPKGTPPALIARVNADMVQVLSDPAIAGKLLAAGAQAQPGSPQAFRAFLQAEIEKWREVIRSAGITLS</sequence>
<dbReference type="OrthoDB" id="8678477at2"/>
<dbReference type="CDD" id="cd13578">
    <property type="entry name" value="PBP2_Bug27"/>
    <property type="match status" value="1"/>
</dbReference>
<evidence type="ECO:0000313" key="2">
    <source>
        <dbReference type="EMBL" id="SAI66814.1"/>
    </source>
</evidence>